<proteinExistence type="predicted"/>
<name>A0A3M7QMQ8_BRAPC</name>
<keyword evidence="2" id="KW-1185">Reference proteome</keyword>
<dbReference type="AlphaFoldDB" id="A0A3M7QMQ8"/>
<organism evidence="1 2">
    <name type="scientific">Brachionus plicatilis</name>
    <name type="common">Marine rotifer</name>
    <name type="synonym">Brachionus muelleri</name>
    <dbReference type="NCBI Taxonomy" id="10195"/>
    <lineage>
        <taxon>Eukaryota</taxon>
        <taxon>Metazoa</taxon>
        <taxon>Spiralia</taxon>
        <taxon>Gnathifera</taxon>
        <taxon>Rotifera</taxon>
        <taxon>Eurotatoria</taxon>
        <taxon>Monogononta</taxon>
        <taxon>Pseudotrocha</taxon>
        <taxon>Ploima</taxon>
        <taxon>Brachionidae</taxon>
        <taxon>Brachionus</taxon>
    </lineage>
</organism>
<reference evidence="1 2" key="1">
    <citation type="journal article" date="2018" name="Sci. Rep.">
        <title>Genomic signatures of local adaptation to the degree of environmental predictability in rotifers.</title>
        <authorList>
            <person name="Franch-Gras L."/>
            <person name="Hahn C."/>
            <person name="Garcia-Roger E.M."/>
            <person name="Carmona M.J."/>
            <person name="Serra M."/>
            <person name="Gomez A."/>
        </authorList>
    </citation>
    <scope>NUCLEOTIDE SEQUENCE [LARGE SCALE GENOMIC DNA]</scope>
    <source>
        <strain evidence="1">HYR1</strain>
    </source>
</reference>
<accession>A0A3M7QMQ8</accession>
<dbReference type="EMBL" id="REGN01005708">
    <property type="protein sequence ID" value="RNA12354.1"/>
    <property type="molecule type" value="Genomic_DNA"/>
</dbReference>
<gene>
    <name evidence="1" type="ORF">BpHYR1_023041</name>
</gene>
<evidence type="ECO:0000313" key="2">
    <source>
        <dbReference type="Proteomes" id="UP000276133"/>
    </source>
</evidence>
<evidence type="ECO:0000313" key="1">
    <source>
        <dbReference type="EMBL" id="RNA12354.1"/>
    </source>
</evidence>
<comment type="caution">
    <text evidence="1">The sequence shown here is derived from an EMBL/GenBank/DDBJ whole genome shotgun (WGS) entry which is preliminary data.</text>
</comment>
<dbReference type="Proteomes" id="UP000276133">
    <property type="component" value="Unassembled WGS sequence"/>
</dbReference>
<protein>
    <submittedName>
        <fullName evidence="1">Uncharacterized protein</fullName>
    </submittedName>
</protein>
<sequence>MLYGLLESIKKQFDSFIVKSMVFELSKHGIQLQLGLGLKYMLNEGEVQSDPVLQFFPWFYALFRVLKK</sequence>